<reference evidence="1 2" key="1">
    <citation type="journal article" date="2019" name="Commun. Biol.">
        <title>The bagworm genome reveals a unique fibroin gene that provides high tensile strength.</title>
        <authorList>
            <person name="Kono N."/>
            <person name="Nakamura H."/>
            <person name="Ohtoshi R."/>
            <person name="Tomita M."/>
            <person name="Numata K."/>
            <person name="Arakawa K."/>
        </authorList>
    </citation>
    <scope>NUCLEOTIDE SEQUENCE [LARGE SCALE GENOMIC DNA]</scope>
</reference>
<evidence type="ECO:0000313" key="2">
    <source>
        <dbReference type="Proteomes" id="UP000299102"/>
    </source>
</evidence>
<keyword evidence="2" id="KW-1185">Reference proteome</keyword>
<organism evidence="1 2">
    <name type="scientific">Eumeta variegata</name>
    <name type="common">Bagworm moth</name>
    <name type="synonym">Eumeta japonica</name>
    <dbReference type="NCBI Taxonomy" id="151549"/>
    <lineage>
        <taxon>Eukaryota</taxon>
        <taxon>Metazoa</taxon>
        <taxon>Ecdysozoa</taxon>
        <taxon>Arthropoda</taxon>
        <taxon>Hexapoda</taxon>
        <taxon>Insecta</taxon>
        <taxon>Pterygota</taxon>
        <taxon>Neoptera</taxon>
        <taxon>Endopterygota</taxon>
        <taxon>Lepidoptera</taxon>
        <taxon>Glossata</taxon>
        <taxon>Ditrysia</taxon>
        <taxon>Tineoidea</taxon>
        <taxon>Psychidae</taxon>
        <taxon>Oiketicinae</taxon>
        <taxon>Eumeta</taxon>
    </lineage>
</organism>
<proteinExistence type="predicted"/>
<evidence type="ECO:0000313" key="1">
    <source>
        <dbReference type="EMBL" id="GBP64192.1"/>
    </source>
</evidence>
<sequence length="320" mass="36175">MAPMSRRWSEVISRDRAHTIEQRRWTYWREHSSSGAIQRTQLCRCEVSHESVAIAERWNAGEKKGGSGSAIAAQCIIHSQFRAVEFRMYGEIIRTEARSVRKMGQRFDIFLLQKAVCFMGGVRARVVVTQDNATFRVVCTTLPESAHMSHVGHNFSAQQRRLRALPLFLADPKIRRRERHSLVGTLYTSASSCGSAGIVVECTTFIYLLSSFTSTDRAVRHDIHPALIFLNLLLSHFSDPVQHNARNSAAVKSVTKASHSREIGTRRVEGRVGERRTCAMRRFGAEEFRALYCTPSLNWDLDSVLDFDVGHDPYAGSVFD</sequence>
<name>A0A4C1XMF5_EUMVA</name>
<dbReference type="Proteomes" id="UP000299102">
    <property type="component" value="Unassembled WGS sequence"/>
</dbReference>
<protein>
    <submittedName>
        <fullName evidence="1">Uncharacterized protein</fullName>
    </submittedName>
</protein>
<dbReference type="AlphaFoldDB" id="A0A4C1XMF5"/>
<gene>
    <name evidence="1" type="ORF">EVAR_35581_1</name>
</gene>
<dbReference type="EMBL" id="BGZK01000890">
    <property type="protein sequence ID" value="GBP64192.1"/>
    <property type="molecule type" value="Genomic_DNA"/>
</dbReference>
<comment type="caution">
    <text evidence="1">The sequence shown here is derived from an EMBL/GenBank/DDBJ whole genome shotgun (WGS) entry which is preliminary data.</text>
</comment>
<accession>A0A4C1XMF5</accession>